<dbReference type="EMBL" id="JAPEUX010000004">
    <property type="protein sequence ID" value="KAJ4353751.1"/>
    <property type="molecule type" value="Genomic_DNA"/>
</dbReference>
<reference evidence="2" key="1">
    <citation type="submission" date="2022-10" db="EMBL/GenBank/DDBJ databases">
        <title>Tapping the CABI collections for fungal endophytes: first genome assemblies for Collariella, Neodidymelliopsis, Ascochyta clinopodiicola, Didymella pomorum, Didymosphaeria variabile, Neocosmospora piperis and Neocucurbitaria cava.</title>
        <authorList>
            <person name="Hill R."/>
        </authorList>
    </citation>
    <scope>NUCLEOTIDE SEQUENCE</scope>
    <source>
        <strain evidence="2">IMI 356815</strain>
    </source>
</reference>
<accession>A0A9W9CAI3</accession>
<dbReference type="GeneID" id="80909011"/>
<dbReference type="RefSeq" id="XP_056071525.1">
    <property type="nucleotide sequence ID" value="XM_056214258.1"/>
</dbReference>
<keyword evidence="1" id="KW-0175">Coiled coil</keyword>
<feature type="coiled-coil region" evidence="1">
    <location>
        <begin position="93"/>
        <end position="140"/>
    </location>
</feature>
<evidence type="ECO:0000256" key="1">
    <source>
        <dbReference type="SAM" id="Coils"/>
    </source>
</evidence>
<sequence>MPTTNKPTIDQAVTLKFQHLKDTVVEWGIYSKDDLRITIKYKDYQQAFPKLGCYKKYYKYQAKIKTHEKCLVEGGWEKDQEGALEALDISIGKMNARKMNEKSEREKDKKQLEEAEKKWAEEIKENQNRKKEAVKKWVEETEECTKTGKEREE</sequence>
<gene>
    <name evidence="2" type="ORF">N0V89_005481</name>
</gene>
<evidence type="ECO:0000313" key="2">
    <source>
        <dbReference type="EMBL" id="KAJ4353751.1"/>
    </source>
</evidence>
<dbReference type="AlphaFoldDB" id="A0A9W9CAI3"/>
<organism evidence="2 3">
    <name type="scientific">Didymosphaeria variabile</name>
    <dbReference type="NCBI Taxonomy" id="1932322"/>
    <lineage>
        <taxon>Eukaryota</taxon>
        <taxon>Fungi</taxon>
        <taxon>Dikarya</taxon>
        <taxon>Ascomycota</taxon>
        <taxon>Pezizomycotina</taxon>
        <taxon>Dothideomycetes</taxon>
        <taxon>Pleosporomycetidae</taxon>
        <taxon>Pleosporales</taxon>
        <taxon>Massarineae</taxon>
        <taxon>Didymosphaeriaceae</taxon>
        <taxon>Didymosphaeria</taxon>
    </lineage>
</organism>
<comment type="caution">
    <text evidence="2">The sequence shown here is derived from an EMBL/GenBank/DDBJ whole genome shotgun (WGS) entry which is preliminary data.</text>
</comment>
<evidence type="ECO:0000313" key="3">
    <source>
        <dbReference type="Proteomes" id="UP001140513"/>
    </source>
</evidence>
<proteinExistence type="predicted"/>
<protein>
    <submittedName>
        <fullName evidence="2">Uncharacterized protein</fullName>
    </submittedName>
</protein>
<keyword evidence="3" id="KW-1185">Reference proteome</keyword>
<dbReference type="Proteomes" id="UP001140513">
    <property type="component" value="Unassembled WGS sequence"/>
</dbReference>
<name>A0A9W9CAI3_9PLEO</name>